<accession>A0A8K1CV76</accession>
<dbReference type="InterPro" id="IPR032675">
    <property type="entry name" value="LRR_dom_sf"/>
</dbReference>
<dbReference type="EMBL" id="SPLM01000001">
    <property type="protein sequence ID" value="TMW69236.1"/>
    <property type="molecule type" value="Genomic_DNA"/>
</dbReference>
<organism evidence="2 3">
    <name type="scientific">Pythium oligandrum</name>
    <name type="common">Mycoparasitic fungus</name>
    <dbReference type="NCBI Taxonomy" id="41045"/>
    <lineage>
        <taxon>Eukaryota</taxon>
        <taxon>Sar</taxon>
        <taxon>Stramenopiles</taxon>
        <taxon>Oomycota</taxon>
        <taxon>Peronosporomycetes</taxon>
        <taxon>Pythiales</taxon>
        <taxon>Pythiaceae</taxon>
        <taxon>Pythium</taxon>
    </lineage>
</organism>
<evidence type="ECO:0000313" key="2">
    <source>
        <dbReference type="EMBL" id="TMW69236.1"/>
    </source>
</evidence>
<dbReference type="Gene3D" id="3.80.10.10">
    <property type="entry name" value="Ribonuclease Inhibitor"/>
    <property type="match status" value="1"/>
</dbReference>
<feature type="region of interest" description="Disordered" evidence="1">
    <location>
        <begin position="118"/>
        <end position="139"/>
    </location>
</feature>
<feature type="compositionally biased region" description="Basic and acidic residues" evidence="1">
    <location>
        <begin position="121"/>
        <end position="130"/>
    </location>
</feature>
<dbReference type="Proteomes" id="UP000794436">
    <property type="component" value="Unassembled WGS sequence"/>
</dbReference>
<evidence type="ECO:0000313" key="3">
    <source>
        <dbReference type="Proteomes" id="UP000794436"/>
    </source>
</evidence>
<gene>
    <name evidence="2" type="ORF">Poli38472_001392</name>
</gene>
<feature type="compositionally biased region" description="Low complexity" evidence="1">
    <location>
        <begin position="1"/>
        <end position="10"/>
    </location>
</feature>
<feature type="region of interest" description="Disordered" evidence="1">
    <location>
        <begin position="1"/>
        <end position="25"/>
    </location>
</feature>
<keyword evidence="3" id="KW-1185">Reference proteome</keyword>
<reference evidence="2" key="1">
    <citation type="submission" date="2019-03" db="EMBL/GenBank/DDBJ databases">
        <title>Long read genome sequence of the mycoparasitic Pythium oligandrum ATCC 38472 isolated from sugarbeet rhizosphere.</title>
        <authorList>
            <person name="Gaulin E."/>
        </authorList>
    </citation>
    <scope>NUCLEOTIDE SEQUENCE</scope>
    <source>
        <strain evidence="2">ATCC 38472_TT</strain>
    </source>
</reference>
<dbReference type="OrthoDB" id="162132at2759"/>
<proteinExistence type="predicted"/>
<protein>
    <submittedName>
        <fullName evidence="2">Uncharacterized protein</fullName>
    </submittedName>
</protein>
<dbReference type="AlphaFoldDB" id="A0A8K1CV76"/>
<sequence length="470" mass="52486">MATSSTLSSTAPSEKAATPSMQWQQANPSEHVVMRGLMILHLQKLHPLFRSNTALHHGDGNVTRVPDLVRRLELMLYKAAHSMEEYMNQCTIERRVHSLVTFLETPLMKKYTALTRKRRLEHPDSPVETRSKRRRSLEATTVSSPVALEQAVCEQMSRLCLQGNVDLLQQVFQYLDGVETWRCRAINRFFYTTAPLLVHSLHWEISNTAAVADLLEPGRLHSVLVACENLQVLKITNLRALEKPMGFTRAFQSTMTQEKARSCTGEALLMAVHDAFSTSSSALCPKLTCLRLHSPFDAAGESESVLLSLEAIAMHKLQHPNALPLAELIFDCTALGDRRMQRLGGLLERLPSAFKWLETVNLTGNFIGQAGLNALTRGLSSPEYRSLRFLSLQRNILADRDGHVLSQLLESPDSLPALQVIDLSENYMGFEGFSALTKQSAPKALSSRRLLILSALNCLAPQDAAQLFRY</sequence>
<evidence type="ECO:0000256" key="1">
    <source>
        <dbReference type="SAM" id="MobiDB-lite"/>
    </source>
</evidence>
<comment type="caution">
    <text evidence="2">The sequence shown here is derived from an EMBL/GenBank/DDBJ whole genome shotgun (WGS) entry which is preliminary data.</text>
</comment>
<dbReference type="SUPFAM" id="SSF52047">
    <property type="entry name" value="RNI-like"/>
    <property type="match status" value="1"/>
</dbReference>
<name>A0A8K1CV76_PYTOL</name>